<comment type="caution">
    <text evidence="6">The sequence shown here is derived from an EMBL/GenBank/DDBJ whole genome shotgun (WGS) entry which is preliminary data.</text>
</comment>
<organism evidence="6 7">
    <name type="scientific">Taishania pollutisoli</name>
    <dbReference type="NCBI Taxonomy" id="2766479"/>
    <lineage>
        <taxon>Bacteria</taxon>
        <taxon>Pseudomonadati</taxon>
        <taxon>Bacteroidota</taxon>
        <taxon>Flavobacteriia</taxon>
        <taxon>Flavobacteriales</taxon>
        <taxon>Crocinitomicaceae</taxon>
        <taxon>Taishania</taxon>
    </lineage>
</organism>
<evidence type="ECO:0000256" key="1">
    <source>
        <dbReference type="ARBA" id="ARBA00001947"/>
    </source>
</evidence>
<sequence length="215" mass="24308">MKLHVQQFTFNPFQENTYVVYSDSGDAVIIDPGCYERYEEEELTDFIASNNLTVHALLNTHAHIDHVLGNAFVLGNYDVDFYIHPLDVVTLNSVQNYAHVYGFPNYKVSPQPTQQLSHGEKLTFGDIEFEVLFTPGHAPGHVVFYNAENGFVINGDVLFNGSFGRVDLPGGDLETLKRSIFKVMFELPEETVVYCGHGEKTTIQKEKAFNYILSF</sequence>
<dbReference type="SMART" id="SM00849">
    <property type="entry name" value="Lactamase_B"/>
    <property type="match status" value="1"/>
</dbReference>
<dbReference type="GO" id="GO:0046872">
    <property type="term" value="F:metal ion binding"/>
    <property type="evidence" value="ECO:0007669"/>
    <property type="project" value="UniProtKB-KW"/>
</dbReference>
<dbReference type="Pfam" id="PF00753">
    <property type="entry name" value="Lactamase_B"/>
    <property type="match status" value="1"/>
</dbReference>
<feature type="domain" description="Metallo-beta-lactamase" evidence="5">
    <location>
        <begin position="14"/>
        <end position="197"/>
    </location>
</feature>
<keyword evidence="2" id="KW-0479">Metal-binding</keyword>
<name>A0A8J6PPR2_9FLAO</name>
<keyword evidence="4" id="KW-0862">Zinc</keyword>
<evidence type="ECO:0000313" key="7">
    <source>
        <dbReference type="Proteomes" id="UP000652681"/>
    </source>
</evidence>
<proteinExistence type="predicted"/>
<dbReference type="Gene3D" id="3.60.15.10">
    <property type="entry name" value="Ribonuclease Z/Hydroxyacylglutathione hydrolase-like"/>
    <property type="match status" value="1"/>
</dbReference>
<dbReference type="EMBL" id="JACVEL010000004">
    <property type="protein sequence ID" value="MBC9812543.1"/>
    <property type="molecule type" value="Genomic_DNA"/>
</dbReference>
<keyword evidence="3" id="KW-0378">Hydrolase</keyword>
<accession>A0A8J6PPR2</accession>
<evidence type="ECO:0000256" key="4">
    <source>
        <dbReference type="ARBA" id="ARBA00022833"/>
    </source>
</evidence>
<dbReference type="RefSeq" id="WP_163489926.1">
    <property type="nucleotide sequence ID" value="NZ_JACVEL010000004.1"/>
</dbReference>
<dbReference type="SUPFAM" id="SSF56281">
    <property type="entry name" value="Metallo-hydrolase/oxidoreductase"/>
    <property type="match status" value="1"/>
</dbReference>
<gene>
    <name evidence="6" type="ORF">H9Y05_08685</name>
</gene>
<evidence type="ECO:0000256" key="2">
    <source>
        <dbReference type="ARBA" id="ARBA00022723"/>
    </source>
</evidence>
<dbReference type="AlphaFoldDB" id="A0A8J6PPR2"/>
<dbReference type="PANTHER" id="PTHR46233">
    <property type="entry name" value="HYDROXYACYLGLUTATHIONE HYDROLASE GLOC"/>
    <property type="match status" value="1"/>
</dbReference>
<dbReference type="InterPro" id="IPR051453">
    <property type="entry name" value="MBL_Glyoxalase_II"/>
</dbReference>
<evidence type="ECO:0000256" key="3">
    <source>
        <dbReference type="ARBA" id="ARBA00022801"/>
    </source>
</evidence>
<dbReference type="InterPro" id="IPR001279">
    <property type="entry name" value="Metallo-B-lactamas"/>
</dbReference>
<reference evidence="6" key="1">
    <citation type="submission" date="2020-09" db="EMBL/GenBank/DDBJ databases">
        <title>Taishania pollutisoli gen. nov., sp. nov., Isolated from Tetrabromobisphenol A-Contaminated Soil.</title>
        <authorList>
            <person name="Chen Q."/>
        </authorList>
    </citation>
    <scope>NUCLEOTIDE SEQUENCE</scope>
    <source>
        <strain evidence="6">CZZ-1</strain>
    </source>
</reference>
<protein>
    <submittedName>
        <fullName evidence="6">MBL fold metallo-hydrolase</fullName>
    </submittedName>
</protein>
<dbReference type="PANTHER" id="PTHR46233:SF3">
    <property type="entry name" value="HYDROXYACYLGLUTATHIONE HYDROLASE GLOC"/>
    <property type="match status" value="1"/>
</dbReference>
<dbReference type="InterPro" id="IPR036866">
    <property type="entry name" value="RibonucZ/Hydroxyglut_hydro"/>
</dbReference>
<comment type="cofactor">
    <cofactor evidence="1">
        <name>Zn(2+)</name>
        <dbReference type="ChEBI" id="CHEBI:29105"/>
    </cofactor>
</comment>
<keyword evidence="7" id="KW-1185">Reference proteome</keyword>
<evidence type="ECO:0000313" key="6">
    <source>
        <dbReference type="EMBL" id="MBC9812543.1"/>
    </source>
</evidence>
<dbReference type="GO" id="GO:0016787">
    <property type="term" value="F:hydrolase activity"/>
    <property type="evidence" value="ECO:0007669"/>
    <property type="project" value="UniProtKB-KW"/>
</dbReference>
<evidence type="ECO:0000259" key="5">
    <source>
        <dbReference type="SMART" id="SM00849"/>
    </source>
</evidence>
<dbReference type="Proteomes" id="UP000652681">
    <property type="component" value="Unassembled WGS sequence"/>
</dbReference>